<evidence type="ECO:0000313" key="2">
    <source>
        <dbReference type="Proteomes" id="UP001213015"/>
    </source>
</evidence>
<dbReference type="AlphaFoldDB" id="A0AAP3M349"/>
<gene>
    <name evidence="1" type="ORF">L2422_01215</name>
</gene>
<reference evidence="1" key="1">
    <citation type="submission" date="2022-01" db="EMBL/GenBank/DDBJ databases">
        <title>VMRC isolate genome collection.</title>
        <authorList>
            <person name="France M."/>
            <person name="Rutt L."/>
            <person name="Humphrys M."/>
            <person name="Ravel J."/>
        </authorList>
    </citation>
    <scope>NUCLEOTIDE SEQUENCE</scope>
    <source>
        <strain evidence="1">C0127B5</strain>
    </source>
</reference>
<dbReference type="RefSeq" id="WP_269255553.1">
    <property type="nucleotide sequence ID" value="NZ_JAKHKO010000001.1"/>
</dbReference>
<dbReference type="Proteomes" id="UP001213015">
    <property type="component" value="Unassembled WGS sequence"/>
</dbReference>
<comment type="caution">
    <text evidence="1">The sequence shown here is derived from an EMBL/GenBank/DDBJ whole genome shotgun (WGS) entry which is preliminary data.</text>
</comment>
<sequence>MKDSRVYTVTIYGYPLSTKWQMSNKFIIMNNQLMNAEQFKHFKNEFEIMQSNTKKERHLGSTWYVGYNRRLSYEATEYVDMHAYELQEAFIQSNHPVTENFKQV</sequence>
<organism evidence="1 2">
    <name type="scientific">Lactobacillus mulieris</name>
    <dbReference type="NCBI Taxonomy" id="2508708"/>
    <lineage>
        <taxon>Bacteria</taxon>
        <taxon>Bacillati</taxon>
        <taxon>Bacillota</taxon>
        <taxon>Bacilli</taxon>
        <taxon>Lactobacillales</taxon>
        <taxon>Lactobacillaceae</taxon>
        <taxon>Lactobacillus</taxon>
    </lineage>
</organism>
<accession>A0AAP3M349</accession>
<name>A0AAP3M349_9LACO</name>
<protein>
    <submittedName>
        <fullName evidence="1">Uncharacterized protein</fullName>
    </submittedName>
</protein>
<proteinExistence type="predicted"/>
<dbReference type="EMBL" id="JAKHLF010000001">
    <property type="protein sequence ID" value="MCZ3844144.1"/>
    <property type="molecule type" value="Genomic_DNA"/>
</dbReference>
<evidence type="ECO:0000313" key="1">
    <source>
        <dbReference type="EMBL" id="MCZ3844144.1"/>
    </source>
</evidence>